<accession>A0A8H8Z2B4</accession>
<dbReference type="Pfam" id="PF00196">
    <property type="entry name" value="GerE"/>
    <property type="match status" value="2"/>
</dbReference>
<dbReference type="InterPro" id="IPR036388">
    <property type="entry name" value="WH-like_DNA-bd_sf"/>
</dbReference>
<keyword evidence="3" id="KW-0804">Transcription</keyword>
<dbReference type="PANTHER" id="PTHR44688">
    <property type="entry name" value="DNA-BINDING TRANSCRIPTIONAL ACTIVATOR DEVR_DOSR"/>
    <property type="match status" value="1"/>
</dbReference>
<dbReference type="Proteomes" id="UP000601736">
    <property type="component" value="Unassembled WGS sequence"/>
</dbReference>
<dbReference type="InterPro" id="IPR000792">
    <property type="entry name" value="Tscrpt_reg_LuxR_C"/>
</dbReference>
<organism evidence="5 6">
    <name type="scientific">Nitrosomonas nitrosa</name>
    <dbReference type="NCBI Taxonomy" id="52442"/>
    <lineage>
        <taxon>Bacteria</taxon>
        <taxon>Pseudomonadati</taxon>
        <taxon>Pseudomonadota</taxon>
        <taxon>Betaproteobacteria</taxon>
        <taxon>Nitrosomonadales</taxon>
        <taxon>Nitrosomonadaceae</taxon>
        <taxon>Nitrosomonas</taxon>
    </lineage>
</organism>
<feature type="domain" description="HTH luxR-type" evidence="4">
    <location>
        <begin position="355"/>
        <end position="420"/>
    </location>
</feature>
<keyword evidence="1" id="KW-0805">Transcription regulation</keyword>
<dbReference type="GO" id="GO:0003677">
    <property type="term" value="F:DNA binding"/>
    <property type="evidence" value="ECO:0007669"/>
    <property type="project" value="UniProtKB-KW"/>
</dbReference>
<gene>
    <name evidence="5" type="ORF">NMYAN_240002</name>
</gene>
<dbReference type="Gene3D" id="1.10.10.10">
    <property type="entry name" value="Winged helix-like DNA-binding domain superfamily/Winged helix DNA-binding domain"/>
    <property type="match status" value="2"/>
</dbReference>
<evidence type="ECO:0000259" key="4">
    <source>
        <dbReference type="PROSITE" id="PS50043"/>
    </source>
</evidence>
<dbReference type="PROSITE" id="PS50043">
    <property type="entry name" value="HTH_LUXR_2"/>
    <property type="match status" value="2"/>
</dbReference>
<evidence type="ECO:0000256" key="1">
    <source>
        <dbReference type="ARBA" id="ARBA00023015"/>
    </source>
</evidence>
<name>A0A8H8Z2B4_9PROT</name>
<evidence type="ECO:0000313" key="6">
    <source>
        <dbReference type="Proteomes" id="UP000601736"/>
    </source>
</evidence>
<dbReference type="PANTHER" id="PTHR44688:SF16">
    <property type="entry name" value="DNA-BINDING TRANSCRIPTIONAL ACTIVATOR DEVR_DOSR"/>
    <property type="match status" value="1"/>
</dbReference>
<evidence type="ECO:0000256" key="3">
    <source>
        <dbReference type="ARBA" id="ARBA00023163"/>
    </source>
</evidence>
<dbReference type="CDD" id="cd06170">
    <property type="entry name" value="LuxR_C_like"/>
    <property type="match status" value="2"/>
</dbReference>
<reference evidence="5" key="1">
    <citation type="submission" date="2021-02" db="EMBL/GenBank/DDBJ databases">
        <authorList>
            <person name="Han P."/>
        </authorList>
    </citation>
    <scope>NUCLEOTIDE SEQUENCE</scope>
    <source>
        <strain evidence="5">Nitrosomonas nitrosa 18-3D</strain>
    </source>
</reference>
<sequence>MVGKFSDWIALVEASYNLEGNDSQWLKGLLGHVSKILNRGSEPVGWTFHCTPTTFKLGSFSEGTSKTLTYAARMSHALSTEKSLDLTYRTGVVIATASELVFPRLPDMHKMFFNLLKGRMEDLLVINCQSGMGSGVSIGMLLKQTSQVTVHERRRWPQAAAHIGAAVRLRGKIAQLSSIDSPEVEAILDSGGTLHHARSPAKDQDVRENLRAIVRRIERTRTHAGRADPDEALSNWEGLVNGRWSIVDRFDTDGRRFIVAIKNDPAHPDLRGLTPRERQVAEYVGLGCASKEIAYILGLSESSITNCTARVQSKLGIHSRAELVDFFAPNGFRRKLVEVILNGENLLITTNQLIKSYQLTELSESEREIATYLIAGSTNADIAQRRNSSEYTIANQVQSIFRKLSVRSRGELVAKLQNKKN</sequence>
<dbReference type="OrthoDB" id="9796655at2"/>
<dbReference type="SUPFAM" id="SSF46894">
    <property type="entry name" value="C-terminal effector domain of the bipartite response regulators"/>
    <property type="match status" value="2"/>
</dbReference>
<keyword evidence="2" id="KW-0238">DNA-binding</keyword>
<dbReference type="RefSeq" id="WP_107783617.1">
    <property type="nucleotide sequence ID" value="NZ_CAJNAP010000017.1"/>
</dbReference>
<dbReference type="AlphaFoldDB" id="A0A8H8Z2B4"/>
<dbReference type="PRINTS" id="PR00038">
    <property type="entry name" value="HTHLUXR"/>
</dbReference>
<dbReference type="PROSITE" id="PS00622">
    <property type="entry name" value="HTH_LUXR_1"/>
    <property type="match status" value="1"/>
</dbReference>
<feature type="domain" description="HTH luxR-type" evidence="4">
    <location>
        <begin position="266"/>
        <end position="331"/>
    </location>
</feature>
<dbReference type="EMBL" id="CAJNAP010000017">
    <property type="protein sequence ID" value="CAE6507054.1"/>
    <property type="molecule type" value="Genomic_DNA"/>
</dbReference>
<evidence type="ECO:0000313" key="5">
    <source>
        <dbReference type="EMBL" id="CAE6507054.1"/>
    </source>
</evidence>
<dbReference type="GO" id="GO:0006355">
    <property type="term" value="P:regulation of DNA-templated transcription"/>
    <property type="evidence" value="ECO:0007669"/>
    <property type="project" value="InterPro"/>
</dbReference>
<dbReference type="SMART" id="SM00421">
    <property type="entry name" value="HTH_LUXR"/>
    <property type="match status" value="2"/>
</dbReference>
<comment type="caution">
    <text evidence="5">The sequence shown here is derived from an EMBL/GenBank/DDBJ whole genome shotgun (WGS) entry which is preliminary data.</text>
</comment>
<dbReference type="InterPro" id="IPR016032">
    <property type="entry name" value="Sig_transdc_resp-reg_C-effctor"/>
</dbReference>
<protein>
    <submittedName>
        <fullName evidence="5">Regulatory protein, luxR family</fullName>
    </submittedName>
</protein>
<evidence type="ECO:0000256" key="2">
    <source>
        <dbReference type="ARBA" id="ARBA00023125"/>
    </source>
</evidence>
<proteinExistence type="predicted"/>